<accession>A0AAV2SF22</accession>
<dbReference type="Pfam" id="PF00149">
    <property type="entry name" value="Metallophos"/>
    <property type="match status" value="1"/>
</dbReference>
<evidence type="ECO:0000313" key="3">
    <source>
        <dbReference type="EMBL" id="CAL4182169.1"/>
    </source>
</evidence>
<dbReference type="InterPro" id="IPR051693">
    <property type="entry name" value="UPF0046_metallophosphoest"/>
</dbReference>
<dbReference type="EMBL" id="CAXKWB010059801">
    <property type="protein sequence ID" value="CAL4182169.1"/>
    <property type="molecule type" value="Genomic_DNA"/>
</dbReference>
<dbReference type="Proteomes" id="UP001497623">
    <property type="component" value="Unassembled WGS sequence"/>
</dbReference>
<proteinExistence type="inferred from homology"/>
<gene>
    <name evidence="3" type="ORF">MNOR_LOCUS35535</name>
</gene>
<keyword evidence="4" id="KW-1185">Reference proteome</keyword>
<evidence type="ECO:0000256" key="1">
    <source>
        <dbReference type="ARBA" id="ARBA00007993"/>
    </source>
</evidence>
<protein>
    <recommendedName>
        <fullName evidence="2">Calcineurin-like phosphoesterase domain-containing protein</fullName>
    </recommendedName>
</protein>
<reference evidence="3 4" key="1">
    <citation type="submission" date="2024-05" db="EMBL/GenBank/DDBJ databases">
        <authorList>
            <person name="Wallberg A."/>
        </authorList>
    </citation>
    <scope>NUCLEOTIDE SEQUENCE [LARGE SCALE GENOMIC DNA]</scope>
</reference>
<name>A0AAV2SF22_MEGNR</name>
<comment type="similarity">
    <text evidence="1">Belongs to the UPF0046 family.</text>
</comment>
<comment type="caution">
    <text evidence="3">The sequence shown here is derived from an EMBL/GenBank/DDBJ whole genome shotgun (WGS) entry which is preliminary data.</text>
</comment>
<dbReference type="GO" id="GO:0016787">
    <property type="term" value="F:hydrolase activity"/>
    <property type="evidence" value="ECO:0007669"/>
    <property type="project" value="InterPro"/>
</dbReference>
<sequence length="155" mass="17607">LCAVRSRRNRIVYISKHNSLVYAIEIPEMSFTNNDDPLSHNPTVAWEQLRRTQRIIKLNVKSPTTPPNENMLRFVCMSDTHSLTSHIQMDIPDGDVFIHAGDFTRCGSAAEVEEFNSWIGGLPHKHKVVIAGNHELSFDKRFTSTNRVHKSSHTG</sequence>
<dbReference type="InterPro" id="IPR029052">
    <property type="entry name" value="Metallo-depent_PP-like"/>
</dbReference>
<organism evidence="3 4">
    <name type="scientific">Meganyctiphanes norvegica</name>
    <name type="common">Northern krill</name>
    <name type="synonym">Thysanopoda norvegica</name>
    <dbReference type="NCBI Taxonomy" id="48144"/>
    <lineage>
        <taxon>Eukaryota</taxon>
        <taxon>Metazoa</taxon>
        <taxon>Ecdysozoa</taxon>
        <taxon>Arthropoda</taxon>
        <taxon>Crustacea</taxon>
        <taxon>Multicrustacea</taxon>
        <taxon>Malacostraca</taxon>
        <taxon>Eumalacostraca</taxon>
        <taxon>Eucarida</taxon>
        <taxon>Euphausiacea</taxon>
        <taxon>Euphausiidae</taxon>
        <taxon>Meganyctiphanes</taxon>
    </lineage>
</organism>
<feature type="non-terminal residue" evidence="3">
    <location>
        <position position="155"/>
    </location>
</feature>
<feature type="non-terminal residue" evidence="3">
    <location>
        <position position="1"/>
    </location>
</feature>
<dbReference type="Gene3D" id="3.60.21.10">
    <property type="match status" value="1"/>
</dbReference>
<dbReference type="PANTHER" id="PTHR12905:SF0">
    <property type="entry name" value="CALCINEURIN-LIKE PHOSPHOESTERASE DOMAIN-CONTAINING PROTEIN"/>
    <property type="match status" value="1"/>
</dbReference>
<dbReference type="SUPFAM" id="SSF56300">
    <property type="entry name" value="Metallo-dependent phosphatases"/>
    <property type="match status" value="1"/>
</dbReference>
<dbReference type="AlphaFoldDB" id="A0AAV2SF22"/>
<dbReference type="InterPro" id="IPR004843">
    <property type="entry name" value="Calcineurin-like_PHP"/>
</dbReference>
<evidence type="ECO:0000259" key="2">
    <source>
        <dbReference type="Pfam" id="PF00149"/>
    </source>
</evidence>
<dbReference type="PANTHER" id="PTHR12905">
    <property type="entry name" value="METALLOPHOSPHOESTERASE"/>
    <property type="match status" value="1"/>
</dbReference>
<dbReference type="CDD" id="cd07379">
    <property type="entry name" value="MPP_239FB"/>
    <property type="match status" value="1"/>
</dbReference>
<feature type="domain" description="Calcineurin-like phosphoesterase" evidence="2">
    <location>
        <begin position="72"/>
        <end position="138"/>
    </location>
</feature>
<evidence type="ECO:0000313" key="4">
    <source>
        <dbReference type="Proteomes" id="UP001497623"/>
    </source>
</evidence>